<keyword evidence="2" id="KW-1185">Reference proteome</keyword>
<comment type="caution">
    <text evidence="1">The sequence shown here is derived from an EMBL/GenBank/DDBJ whole genome shotgun (WGS) entry which is preliminary data.</text>
</comment>
<reference evidence="1" key="1">
    <citation type="submission" date="2021-09" db="EMBL/GenBank/DDBJ databases">
        <title>Isolation and characterization of 3-chlorobenzoate degrading bacteria from soils in Shizuoka.</title>
        <authorList>
            <person name="Ifat A."/>
            <person name="Ogawa N."/>
            <person name="Kimbara K."/>
            <person name="Moriuchi R."/>
            <person name="Dohra H."/>
            <person name="Shintani M."/>
        </authorList>
    </citation>
    <scope>NUCLEOTIDE SEQUENCE</scope>
    <source>
        <strain evidence="1">19CS2-2</strain>
    </source>
</reference>
<evidence type="ECO:0000313" key="2">
    <source>
        <dbReference type="Proteomes" id="UP001055013"/>
    </source>
</evidence>
<protein>
    <submittedName>
        <fullName evidence="1">TIR domain-containing protein</fullName>
    </submittedName>
</protein>
<evidence type="ECO:0000313" key="1">
    <source>
        <dbReference type="EMBL" id="GJH18449.1"/>
    </source>
</evidence>
<dbReference type="EMBL" id="BPUR01000009">
    <property type="protein sequence ID" value="GJH18449.1"/>
    <property type="molecule type" value="Genomic_DNA"/>
</dbReference>
<name>A0ACB5QTP3_9BURK</name>
<sequence length="1274" mass="139052">MKAREALDGLRRQGPDAPRFVLLLGASGSGKSSLMRAGVIPRLKKDALGWLPLPVFRPQAEPLDELGAAFLSAFATRGAPRDAARIRGTLLAAASAHPADGEVLLQLARELALASGHQETTVLITIDQAEELFGYSATQSADRFLRLIRAALELPQRQIMVAATLRSDCLADFQGHVALRDGQSHALRYTPIPVDPVPLRNFSQIIRGPATLAGLRVDDGLVEAMINDTGGRDALPLLAFTLRRLYELGEDGHLSMARYEAMGGLEGSVRDAAQRVIDGLNPTDEEMAALQAAFVPSMVRINAEGNFARRRAVVDEMPRGALALLRRFIDARLLVTDRDSQGKETIEVAHEALLRTWPQLAAWLAEDRDKLRMLDGIQRSAEEWDAGGRRDDLLNHRNDRLKEAETLVAHPRFALYGTSLEHAYLEASRRVQRAAEEAKQEEQERRLRDAERIAQEQSKAAVAQKRTARVALLGLVAALVVAAIALWQFHRATRETQIATARQLAAQSRIDLDADAPRNVLLALESITLTQQAGAFNPSSSRQALNDVLGASGGVPLRHRSPVNAVAFSLDDRWIATGSDEGVQLWSASIPGAPPRLLRTRGTINALAFTPDGHTIAGAGEEGTVTLWDMQASQPEASAKVLDDRHEKSVVDLAVSRDGRWLATASDDGTARLWDLSVPGGKPTGFVLRHDKVVRTVAFSPDSRQLASGGEDGAVRLWDLTAPDPSAHSSARDLRNDIRKLAYSPDGKWLIAGSTEILQAFLFRVAAPEEPHQLKVNQWVSAAAFSPDGRWLALPSQYEVLLWDLSKDDAWKEPLVLPGHKSAIADLAFSPDGAFLATASTDHTVHLWKVSDHFSAPEILPGHEAEVTHLAFSHDGHSIVTGSLDQTARIWRTAAPFAEPFALRTDADGSDLRIWNISGMSIVPSQRTLGESVDRGSGSAFSPDSKWMAIISRNDDGEVIHLWDLTAPSPRHFAIRHGGSVLAEPVFSPDGRWLATAGWDNPTIKLWDLKSVNPLDAPRVLKGHAGPVRSLAFNGDGRFLVSGARDGYALVWDLHDDRGVPTRRLEGGDVNAVAISRDGRHVGLGNWEPDFAAVIWDLDLPASQTNPITLKFGQRVDDVAFSPNGRWFAAGSWDQTTKLLDLSKTGTEPYVLKGHRARTLSLAFSPDSQWLATGNEDRSARLWNLTQSDPSVDSTVLQAGDKVGAVSFSPDGRWIALTQSNFRSMPFSPDGQSFVSSNSNSWLYHIGLDDLRQEACTMAGRNMTQEEWRKFLGT</sequence>
<dbReference type="Proteomes" id="UP001055013">
    <property type="component" value="Unassembled WGS sequence"/>
</dbReference>
<organism evidence="1 2">
    <name type="scientific">Caballeronia novacaledonica</name>
    <dbReference type="NCBI Taxonomy" id="1544861"/>
    <lineage>
        <taxon>Bacteria</taxon>
        <taxon>Pseudomonadati</taxon>
        <taxon>Pseudomonadota</taxon>
        <taxon>Betaproteobacteria</taxon>
        <taxon>Burkholderiales</taxon>
        <taxon>Burkholderiaceae</taxon>
        <taxon>Caballeronia</taxon>
    </lineage>
</organism>
<accession>A0ACB5QTP3</accession>
<gene>
    <name evidence="1" type="ORF">CBA19CS22_17925</name>
</gene>
<proteinExistence type="predicted"/>